<dbReference type="GO" id="GO:0006527">
    <property type="term" value="P:L-arginine catabolic process"/>
    <property type="evidence" value="ECO:0007669"/>
    <property type="project" value="UniProtKB-UniRule"/>
</dbReference>
<protein>
    <recommendedName>
        <fullName evidence="4">Arginine N-succinyltransferase</fullName>
        <ecNumber evidence="4">2.3.1.109</ecNumber>
    </recommendedName>
</protein>
<evidence type="ECO:0000256" key="1">
    <source>
        <dbReference type="ARBA" id="ARBA00022503"/>
    </source>
</evidence>
<dbReference type="NCBIfam" id="TIGR03244">
    <property type="entry name" value="arg_catab_AstA"/>
    <property type="match status" value="1"/>
</dbReference>
<organism evidence="5 6">
    <name type="scientific">Alkalimarinus sediminis</name>
    <dbReference type="NCBI Taxonomy" id="1632866"/>
    <lineage>
        <taxon>Bacteria</taxon>
        <taxon>Pseudomonadati</taxon>
        <taxon>Pseudomonadota</taxon>
        <taxon>Gammaproteobacteria</taxon>
        <taxon>Alteromonadales</taxon>
        <taxon>Alteromonadaceae</taxon>
        <taxon>Alkalimarinus</taxon>
    </lineage>
</organism>
<dbReference type="NCBIfam" id="TIGR03243">
    <property type="entry name" value="arg_catab_AOST"/>
    <property type="match status" value="1"/>
</dbReference>
<dbReference type="InterPro" id="IPR017650">
    <property type="entry name" value="Arginine_N-succinylTrfase"/>
</dbReference>
<evidence type="ECO:0000256" key="2">
    <source>
        <dbReference type="ARBA" id="ARBA00022679"/>
    </source>
</evidence>
<reference evidence="5" key="1">
    <citation type="submission" date="2022-07" db="EMBL/GenBank/DDBJ databases">
        <title>Alkalimarinus sp. nov., isolated from gut of a Alitta virens.</title>
        <authorList>
            <person name="Yang A.I."/>
            <person name="Shin N.-R."/>
        </authorList>
    </citation>
    <scope>NUCLEOTIDE SEQUENCE</scope>
    <source>
        <strain evidence="5">FA028</strain>
    </source>
</reference>
<dbReference type="Proteomes" id="UP001164472">
    <property type="component" value="Chromosome"/>
</dbReference>
<keyword evidence="6" id="KW-1185">Reference proteome</keyword>
<proteinExistence type="predicted"/>
<keyword evidence="2 5" id="KW-0808">Transferase</keyword>
<name>A0A9E8HPW9_9ALTE</name>
<dbReference type="RefSeq" id="WP_251812813.1">
    <property type="nucleotide sequence ID" value="NZ_CP101527.1"/>
</dbReference>
<dbReference type="Pfam" id="PF04958">
    <property type="entry name" value="AstA"/>
    <property type="match status" value="1"/>
</dbReference>
<evidence type="ECO:0000256" key="3">
    <source>
        <dbReference type="ARBA" id="ARBA00023315"/>
    </source>
</evidence>
<evidence type="ECO:0000313" key="6">
    <source>
        <dbReference type="Proteomes" id="UP001164472"/>
    </source>
</evidence>
<dbReference type="PANTHER" id="PTHR30420:SF1">
    <property type="entry name" value="ARGININE N-SUCCINYLTRANSFERASE"/>
    <property type="match status" value="1"/>
</dbReference>
<evidence type="ECO:0000313" key="5">
    <source>
        <dbReference type="EMBL" id="UZW76563.1"/>
    </source>
</evidence>
<dbReference type="Gene3D" id="2.40.40.20">
    <property type="match status" value="1"/>
</dbReference>
<dbReference type="KEGG" id="asem:NNL22_08270"/>
<gene>
    <name evidence="5" type="primary">astA</name>
    <name evidence="5" type="ORF">NNL22_08270</name>
</gene>
<dbReference type="AlphaFoldDB" id="A0A9E8HPW9"/>
<dbReference type="EMBL" id="CP101527">
    <property type="protein sequence ID" value="UZW76563.1"/>
    <property type="molecule type" value="Genomic_DNA"/>
</dbReference>
<dbReference type="EC" id="2.3.1.109" evidence="4"/>
<accession>A0A9E8HPW9</accession>
<sequence>MMVIRPIRQSDYLALLSIAEESGHGFTSLPVNEALLKAKISRSERAFKSSNETLENDCYLFVMVDTETDEVVGTSGIESTVGLRDPFYHYHQGKVTHYSNELNVYNTVDILTLGNDYTGATEICTLFLSKKARHGTNGRLLSRFRFLFMGQNKNRFSDTVVAEMRGVSDEFGQSPFWAWLQEHFFSMPFPDAVHRVGMGQKSFIAELMPKYPIYASLLSAEAQAVIGQVHEQTKPALALLEQEGFCNRGYVDIFDAGPTVEAKLDDILTVKNRQEYSVCIGELEGGKEYIISNLEVADYRATVATLSVNVEKSAVMLNTELASILKVSEGGKVSIIALR</sequence>
<dbReference type="SUPFAM" id="SSF55729">
    <property type="entry name" value="Acyl-CoA N-acyltransferases (Nat)"/>
    <property type="match status" value="1"/>
</dbReference>
<dbReference type="GO" id="GO:0008791">
    <property type="term" value="F:arginine N-succinyltransferase activity"/>
    <property type="evidence" value="ECO:0007669"/>
    <property type="project" value="UniProtKB-UniRule"/>
</dbReference>
<dbReference type="PANTHER" id="PTHR30420">
    <property type="entry name" value="N-SUCCINYLARGININE DIHYDROLASE"/>
    <property type="match status" value="1"/>
</dbReference>
<evidence type="ECO:0000256" key="4">
    <source>
        <dbReference type="NCBIfam" id="TIGR03244"/>
    </source>
</evidence>
<keyword evidence="3 5" id="KW-0012">Acyltransferase</keyword>
<dbReference type="InterPro" id="IPR016181">
    <property type="entry name" value="Acyl_CoA_acyltransferase"/>
</dbReference>
<keyword evidence="1" id="KW-0056">Arginine metabolism</keyword>
<dbReference type="InterPro" id="IPR007041">
    <property type="entry name" value="Arg_succinylTrfase_AstA/AruG"/>
</dbReference>